<keyword evidence="2 5" id="KW-0812">Transmembrane</keyword>
<dbReference type="Pfam" id="PF26039">
    <property type="entry name" value="Dcst2"/>
    <property type="match status" value="1"/>
</dbReference>
<proteinExistence type="predicted"/>
<organism evidence="7 8">
    <name type="scientific">Drosophila virilis</name>
    <name type="common">Fruit fly</name>
    <dbReference type="NCBI Taxonomy" id="7244"/>
    <lineage>
        <taxon>Eukaryota</taxon>
        <taxon>Metazoa</taxon>
        <taxon>Ecdysozoa</taxon>
        <taxon>Arthropoda</taxon>
        <taxon>Hexapoda</taxon>
        <taxon>Insecta</taxon>
        <taxon>Pterygota</taxon>
        <taxon>Neoptera</taxon>
        <taxon>Endopterygota</taxon>
        <taxon>Diptera</taxon>
        <taxon>Brachycera</taxon>
        <taxon>Muscomorpha</taxon>
        <taxon>Ephydroidea</taxon>
        <taxon>Drosophilidae</taxon>
        <taxon>Drosophila</taxon>
    </lineage>
</organism>
<dbReference type="STRING" id="7244.B4LCE3"/>
<dbReference type="eggNOG" id="KOG3726">
    <property type="taxonomic scope" value="Eukaryota"/>
</dbReference>
<dbReference type="InterPro" id="IPR051856">
    <property type="entry name" value="CSR-E3_Ligase_Protein"/>
</dbReference>
<evidence type="ECO:0000256" key="2">
    <source>
        <dbReference type="ARBA" id="ARBA00022692"/>
    </source>
</evidence>
<reference evidence="7 8" key="1">
    <citation type="journal article" date="2007" name="Nature">
        <title>Evolution of genes and genomes on the Drosophila phylogeny.</title>
        <authorList>
            <consortium name="Drosophila 12 Genomes Consortium"/>
            <person name="Clark A.G."/>
            <person name="Eisen M.B."/>
            <person name="Smith D.R."/>
            <person name="Bergman C.M."/>
            <person name="Oliver B."/>
            <person name="Markow T.A."/>
            <person name="Kaufman T.C."/>
            <person name="Kellis M."/>
            <person name="Gelbart W."/>
            <person name="Iyer V.N."/>
            <person name="Pollard D.A."/>
            <person name="Sackton T.B."/>
            <person name="Larracuente A.M."/>
            <person name="Singh N.D."/>
            <person name="Abad J.P."/>
            <person name="Abt D.N."/>
            <person name="Adryan B."/>
            <person name="Aguade M."/>
            <person name="Akashi H."/>
            <person name="Anderson W.W."/>
            <person name="Aquadro C.F."/>
            <person name="Ardell D.H."/>
            <person name="Arguello R."/>
            <person name="Artieri C.G."/>
            <person name="Barbash D.A."/>
            <person name="Barker D."/>
            <person name="Barsanti P."/>
            <person name="Batterham P."/>
            <person name="Batzoglou S."/>
            <person name="Begun D."/>
            <person name="Bhutkar A."/>
            <person name="Blanco E."/>
            <person name="Bosak S.A."/>
            <person name="Bradley R.K."/>
            <person name="Brand A.D."/>
            <person name="Brent M.R."/>
            <person name="Brooks A.N."/>
            <person name="Brown R.H."/>
            <person name="Butlin R.K."/>
            <person name="Caggese C."/>
            <person name="Calvi B.R."/>
            <person name="Bernardo de Carvalho A."/>
            <person name="Caspi A."/>
            <person name="Castrezana S."/>
            <person name="Celniker S.E."/>
            <person name="Chang J.L."/>
            <person name="Chapple C."/>
            <person name="Chatterji S."/>
            <person name="Chinwalla A."/>
            <person name="Civetta A."/>
            <person name="Clifton S.W."/>
            <person name="Comeron J.M."/>
            <person name="Costello J.C."/>
            <person name="Coyne J.A."/>
            <person name="Daub J."/>
            <person name="David R.G."/>
            <person name="Delcher A.L."/>
            <person name="Delehaunty K."/>
            <person name="Do C.B."/>
            <person name="Ebling H."/>
            <person name="Edwards K."/>
            <person name="Eickbush T."/>
            <person name="Evans J.D."/>
            <person name="Filipski A."/>
            <person name="Findeiss S."/>
            <person name="Freyhult E."/>
            <person name="Fulton L."/>
            <person name="Fulton R."/>
            <person name="Garcia A.C."/>
            <person name="Gardiner A."/>
            <person name="Garfield D.A."/>
            <person name="Garvin B.E."/>
            <person name="Gibson G."/>
            <person name="Gilbert D."/>
            <person name="Gnerre S."/>
            <person name="Godfrey J."/>
            <person name="Good R."/>
            <person name="Gotea V."/>
            <person name="Gravely B."/>
            <person name="Greenberg A.J."/>
            <person name="Griffiths-Jones S."/>
            <person name="Gross S."/>
            <person name="Guigo R."/>
            <person name="Gustafson E.A."/>
            <person name="Haerty W."/>
            <person name="Hahn M.W."/>
            <person name="Halligan D.L."/>
            <person name="Halpern A.L."/>
            <person name="Halter G.M."/>
            <person name="Han M.V."/>
            <person name="Heger A."/>
            <person name="Hillier L."/>
            <person name="Hinrichs A.S."/>
            <person name="Holmes I."/>
            <person name="Hoskins R.A."/>
            <person name="Hubisz M.J."/>
            <person name="Hultmark D."/>
            <person name="Huntley M.A."/>
            <person name="Jaffe D.B."/>
            <person name="Jagadeeshan S."/>
            <person name="Jeck W.R."/>
            <person name="Johnson J."/>
            <person name="Jones C.D."/>
            <person name="Jordan W.C."/>
            <person name="Karpen G.H."/>
            <person name="Kataoka E."/>
            <person name="Keightley P.D."/>
            <person name="Kheradpour P."/>
            <person name="Kirkness E.F."/>
            <person name="Koerich L.B."/>
            <person name="Kristiansen K."/>
            <person name="Kudrna D."/>
            <person name="Kulathinal R.J."/>
            <person name="Kumar S."/>
            <person name="Kwok R."/>
            <person name="Lander E."/>
            <person name="Langley C.H."/>
            <person name="Lapoint R."/>
            <person name="Lazzaro B.P."/>
            <person name="Lee S.J."/>
            <person name="Levesque L."/>
            <person name="Li R."/>
            <person name="Lin C.F."/>
            <person name="Lin M.F."/>
            <person name="Lindblad-Toh K."/>
            <person name="Llopart A."/>
            <person name="Long M."/>
            <person name="Low L."/>
            <person name="Lozovsky E."/>
            <person name="Lu J."/>
            <person name="Luo M."/>
            <person name="Machado C.A."/>
            <person name="Makalowski W."/>
            <person name="Marzo M."/>
            <person name="Matsuda M."/>
            <person name="Matzkin L."/>
            <person name="McAllister B."/>
            <person name="McBride C.S."/>
            <person name="McKernan B."/>
            <person name="McKernan K."/>
            <person name="Mendez-Lago M."/>
            <person name="Minx P."/>
            <person name="Mollenhauer M.U."/>
            <person name="Montooth K."/>
            <person name="Mount S.M."/>
            <person name="Mu X."/>
            <person name="Myers E."/>
            <person name="Negre B."/>
            <person name="Newfeld S."/>
            <person name="Nielsen R."/>
            <person name="Noor M.A."/>
            <person name="O'Grady P."/>
            <person name="Pachter L."/>
            <person name="Papaceit M."/>
            <person name="Parisi M.J."/>
            <person name="Parisi M."/>
            <person name="Parts L."/>
            <person name="Pedersen J.S."/>
            <person name="Pesole G."/>
            <person name="Phillippy A.M."/>
            <person name="Ponting C.P."/>
            <person name="Pop M."/>
            <person name="Porcelli D."/>
            <person name="Powell J.R."/>
            <person name="Prohaska S."/>
            <person name="Pruitt K."/>
            <person name="Puig M."/>
            <person name="Quesneville H."/>
            <person name="Ram K.R."/>
            <person name="Rand D."/>
            <person name="Rasmussen M.D."/>
            <person name="Reed L.K."/>
            <person name="Reenan R."/>
            <person name="Reily A."/>
            <person name="Remington K.A."/>
            <person name="Rieger T.T."/>
            <person name="Ritchie M.G."/>
            <person name="Robin C."/>
            <person name="Rogers Y.H."/>
            <person name="Rohde C."/>
            <person name="Rozas J."/>
            <person name="Rubenfield M.J."/>
            <person name="Ruiz A."/>
            <person name="Russo S."/>
            <person name="Salzberg S.L."/>
            <person name="Sanchez-Gracia A."/>
            <person name="Saranga D.J."/>
            <person name="Sato H."/>
            <person name="Schaeffer S.W."/>
            <person name="Schatz M.C."/>
            <person name="Schlenke T."/>
            <person name="Schwartz R."/>
            <person name="Segarra C."/>
            <person name="Singh R.S."/>
            <person name="Sirot L."/>
            <person name="Sirota M."/>
            <person name="Sisneros N.B."/>
            <person name="Smith C.D."/>
            <person name="Smith T.F."/>
            <person name="Spieth J."/>
            <person name="Stage D.E."/>
            <person name="Stark A."/>
            <person name="Stephan W."/>
            <person name="Strausberg R.L."/>
            <person name="Strempel S."/>
            <person name="Sturgill D."/>
            <person name="Sutton G."/>
            <person name="Sutton G.G."/>
            <person name="Tao W."/>
            <person name="Teichmann S."/>
            <person name="Tobari Y.N."/>
            <person name="Tomimura Y."/>
            <person name="Tsolas J.M."/>
            <person name="Valente V.L."/>
            <person name="Venter E."/>
            <person name="Venter J.C."/>
            <person name="Vicario S."/>
            <person name="Vieira F.G."/>
            <person name="Vilella A.J."/>
            <person name="Villasante A."/>
            <person name="Walenz B."/>
            <person name="Wang J."/>
            <person name="Wasserman M."/>
            <person name="Watts T."/>
            <person name="Wilson D."/>
            <person name="Wilson R.K."/>
            <person name="Wing R.A."/>
            <person name="Wolfner M.F."/>
            <person name="Wong A."/>
            <person name="Wong G.K."/>
            <person name="Wu C.I."/>
            <person name="Wu G."/>
            <person name="Yamamoto D."/>
            <person name="Yang H.P."/>
            <person name="Yang S.P."/>
            <person name="Yorke J.A."/>
            <person name="Yoshida K."/>
            <person name="Zdobnov E."/>
            <person name="Zhang P."/>
            <person name="Zhang Y."/>
            <person name="Zimin A.V."/>
            <person name="Baldwin J."/>
            <person name="Abdouelleil A."/>
            <person name="Abdulkadir J."/>
            <person name="Abebe A."/>
            <person name="Abera B."/>
            <person name="Abreu J."/>
            <person name="Acer S.C."/>
            <person name="Aftuck L."/>
            <person name="Alexander A."/>
            <person name="An P."/>
            <person name="Anderson E."/>
            <person name="Anderson S."/>
            <person name="Arachi H."/>
            <person name="Azer M."/>
            <person name="Bachantsang P."/>
            <person name="Barry A."/>
            <person name="Bayul T."/>
            <person name="Berlin A."/>
            <person name="Bessette D."/>
            <person name="Bloom T."/>
            <person name="Blye J."/>
            <person name="Boguslavskiy L."/>
            <person name="Bonnet C."/>
            <person name="Boukhgalter B."/>
            <person name="Bourzgui I."/>
            <person name="Brown A."/>
            <person name="Cahill P."/>
            <person name="Channer S."/>
            <person name="Cheshatsang Y."/>
            <person name="Chuda L."/>
            <person name="Citroen M."/>
            <person name="Collymore A."/>
            <person name="Cooke P."/>
            <person name="Costello M."/>
            <person name="D'Aco K."/>
            <person name="Daza R."/>
            <person name="De Haan G."/>
            <person name="DeGray S."/>
            <person name="DeMaso C."/>
            <person name="Dhargay N."/>
            <person name="Dooley K."/>
            <person name="Dooley E."/>
            <person name="Doricent M."/>
            <person name="Dorje P."/>
            <person name="Dorjee K."/>
            <person name="Dupes A."/>
            <person name="Elong R."/>
            <person name="Falk J."/>
            <person name="Farina A."/>
            <person name="Faro S."/>
            <person name="Ferguson D."/>
            <person name="Fisher S."/>
            <person name="Foley C.D."/>
            <person name="Franke A."/>
            <person name="Friedrich D."/>
            <person name="Gadbois L."/>
            <person name="Gearin G."/>
            <person name="Gearin C.R."/>
            <person name="Giannoukos G."/>
            <person name="Goode T."/>
            <person name="Graham J."/>
            <person name="Grandbois E."/>
            <person name="Grewal S."/>
            <person name="Gyaltsen K."/>
            <person name="Hafez N."/>
            <person name="Hagos B."/>
            <person name="Hall J."/>
            <person name="Henson C."/>
            <person name="Hollinger A."/>
            <person name="Honan T."/>
            <person name="Huard M.D."/>
            <person name="Hughes L."/>
            <person name="Hurhula B."/>
            <person name="Husby M.E."/>
            <person name="Kamat A."/>
            <person name="Kanga B."/>
            <person name="Kashin S."/>
            <person name="Khazanovich D."/>
            <person name="Kisner P."/>
            <person name="Lance K."/>
            <person name="Lara M."/>
            <person name="Lee W."/>
            <person name="Lennon N."/>
            <person name="Letendre F."/>
            <person name="LeVine R."/>
            <person name="Lipovsky A."/>
            <person name="Liu X."/>
            <person name="Liu J."/>
            <person name="Liu S."/>
            <person name="Lokyitsang T."/>
            <person name="Lokyitsang Y."/>
            <person name="Lubonja R."/>
            <person name="Lui A."/>
            <person name="MacDonald P."/>
            <person name="Magnisalis V."/>
            <person name="Maru K."/>
            <person name="Matthews C."/>
            <person name="McCusker W."/>
            <person name="McDonough S."/>
            <person name="Mehta T."/>
            <person name="Meldrim J."/>
            <person name="Meneus L."/>
            <person name="Mihai O."/>
            <person name="Mihalev A."/>
            <person name="Mihova T."/>
            <person name="Mittelman R."/>
            <person name="Mlenga V."/>
            <person name="Montmayeur A."/>
            <person name="Mulrain L."/>
            <person name="Navidi A."/>
            <person name="Naylor J."/>
            <person name="Negash T."/>
            <person name="Nguyen T."/>
            <person name="Nguyen N."/>
            <person name="Nicol R."/>
            <person name="Norbu C."/>
            <person name="Norbu N."/>
            <person name="Novod N."/>
            <person name="O'Neill B."/>
            <person name="Osman S."/>
            <person name="Markiewicz E."/>
            <person name="Oyono O.L."/>
            <person name="Patti C."/>
            <person name="Phunkhang P."/>
            <person name="Pierre F."/>
            <person name="Priest M."/>
            <person name="Raghuraman S."/>
            <person name="Rege F."/>
            <person name="Reyes R."/>
            <person name="Rise C."/>
            <person name="Rogov P."/>
            <person name="Ross K."/>
            <person name="Ryan E."/>
            <person name="Settipalli S."/>
            <person name="Shea T."/>
            <person name="Sherpa N."/>
            <person name="Shi L."/>
            <person name="Shih D."/>
            <person name="Sparrow T."/>
            <person name="Spaulding J."/>
            <person name="Stalker J."/>
            <person name="Stange-Thomann N."/>
            <person name="Stavropoulos S."/>
            <person name="Stone C."/>
            <person name="Strader C."/>
            <person name="Tesfaye S."/>
            <person name="Thomson T."/>
            <person name="Thoulutsang Y."/>
            <person name="Thoulutsang D."/>
            <person name="Topham K."/>
            <person name="Topping I."/>
            <person name="Tsamla T."/>
            <person name="Vassiliev H."/>
            <person name="Vo A."/>
            <person name="Wangchuk T."/>
            <person name="Wangdi T."/>
            <person name="Weiand M."/>
            <person name="Wilkinson J."/>
            <person name="Wilson A."/>
            <person name="Yadav S."/>
            <person name="Young G."/>
            <person name="Yu Q."/>
            <person name="Zembek L."/>
            <person name="Zhong D."/>
            <person name="Zimmer A."/>
            <person name="Zwirko Z."/>
            <person name="Jaffe D.B."/>
            <person name="Alvarez P."/>
            <person name="Brockman W."/>
            <person name="Butler J."/>
            <person name="Chin C."/>
            <person name="Gnerre S."/>
            <person name="Grabherr M."/>
            <person name="Kleber M."/>
            <person name="Mauceli E."/>
            <person name="MacCallum I."/>
        </authorList>
    </citation>
    <scope>NUCLEOTIDE SEQUENCE [LARGE SCALE GENOMIC DNA]</scope>
    <source>
        <strain evidence="8">Tucson 15010-1051.87</strain>
    </source>
</reference>
<name>B4LCE3_DROVI</name>
<evidence type="ECO:0000256" key="4">
    <source>
        <dbReference type="ARBA" id="ARBA00023136"/>
    </source>
</evidence>
<evidence type="ECO:0000313" key="8">
    <source>
        <dbReference type="Proteomes" id="UP000008792"/>
    </source>
</evidence>
<comment type="subcellular location">
    <subcellularLocation>
        <location evidence="1">Membrane</location>
        <topology evidence="1">Multi-pass membrane protein</topology>
    </subcellularLocation>
</comment>
<feature type="domain" description="Dendritic cell-specific transmembrane protein-like" evidence="6">
    <location>
        <begin position="286"/>
        <end position="474"/>
    </location>
</feature>
<protein>
    <recommendedName>
        <fullName evidence="6">Dendritic cell-specific transmembrane protein-like domain-containing protein</fullName>
    </recommendedName>
</protein>
<dbReference type="PANTHER" id="PTHR21041:SF9">
    <property type="entry name" value="DENDRITIC CELL-SPECIFIC TRANSMEMBRANE PROTEIN-LIKE DOMAIN-CONTAINING PROTEIN"/>
    <property type="match status" value="1"/>
</dbReference>
<evidence type="ECO:0000256" key="1">
    <source>
        <dbReference type="ARBA" id="ARBA00004141"/>
    </source>
</evidence>
<feature type="transmembrane region" description="Helical" evidence="5">
    <location>
        <begin position="430"/>
        <end position="452"/>
    </location>
</feature>
<dbReference type="HOGENOM" id="CLU_015030_0_0_1"/>
<dbReference type="GO" id="GO:0016020">
    <property type="term" value="C:membrane"/>
    <property type="evidence" value="ECO:0007669"/>
    <property type="project" value="UniProtKB-SubCell"/>
</dbReference>
<evidence type="ECO:0000256" key="3">
    <source>
        <dbReference type="ARBA" id="ARBA00022989"/>
    </source>
</evidence>
<evidence type="ECO:0000313" key="7">
    <source>
        <dbReference type="EMBL" id="EDW68788.2"/>
    </source>
</evidence>
<dbReference type="OrthoDB" id="6598372at2759"/>
<keyword evidence="8" id="KW-1185">Reference proteome</keyword>
<sequence>MTMLFSRAVRCILTLALPSLCSSRGRALLIALAFYVAARGPTANILANLMALLRSLACGQELLRLAIGQMLDVVMEPVRAVHMAIDQLLEELRRVLQQVLQLLLRIQSYLLVIIDAFKVCAAWLESVLELCNSELGTPWTRCQQAAERAQAKCRARLGMLKSLCHAAKLFLALCYPARLVDVFCAGVWDDSWQILDTIMKRYYEFVAQLEQMFDVSISFEHNFKFHTNASKKLSDVGDEVMQDIQQRLRPFFIFQSWLDLLCWLMLLAILIKAIYFYLRYMLGREYQNIYLTSALYAIERDCEAKGQPTALPLKSLERAKYLKLTSLRLSGGECLMLAENAFFMLNTCVQLGSICLLDYSMFWLLDSIAYYGEEQDDLEIPAYVDLEIEGGGFVGDIMRGIANAFRPITQKTKLDSKSCLPLPVEPDYRYYAGILLLCLLAWLILLTEPYALRLRHLIMQRFYPERAHVRALYLQRKIIEKRGCFFKMARRKARALFRHQQAGGHVGCLGKLLRCCCCLCFWPVRGEDVCILCAQLLSSLVLINSCLSCVCFEPGPCPFQLDTRKVRYARLQGRLLPGLLT</sequence>
<dbReference type="Pfam" id="PF07782">
    <property type="entry name" value="DC_STAMP"/>
    <property type="match status" value="1"/>
</dbReference>
<accession>B4LCE3</accession>
<dbReference type="EMBL" id="CH940647">
    <property type="protein sequence ID" value="EDW68788.2"/>
    <property type="molecule type" value="Genomic_DNA"/>
</dbReference>
<evidence type="ECO:0000256" key="5">
    <source>
        <dbReference type="SAM" id="Phobius"/>
    </source>
</evidence>
<keyword evidence="4 5" id="KW-0472">Membrane</keyword>
<dbReference type="InParanoid" id="B4LCE3"/>
<keyword evidence="3 5" id="KW-1133">Transmembrane helix</keyword>
<evidence type="ECO:0000259" key="6">
    <source>
        <dbReference type="Pfam" id="PF07782"/>
    </source>
</evidence>
<gene>
    <name evidence="7" type="primary">Dvir\GJ12498</name>
    <name evidence="7" type="ORF">Dvir_GJ12498</name>
</gene>
<dbReference type="PANTHER" id="PTHR21041">
    <property type="entry name" value="DENDRITIC CELL-SPECIFIC TRANSMEMBRANE PROTEIN"/>
    <property type="match status" value="1"/>
</dbReference>
<feature type="transmembrane region" description="Helical" evidence="5">
    <location>
        <begin position="343"/>
        <end position="365"/>
    </location>
</feature>
<feature type="transmembrane region" description="Helical" evidence="5">
    <location>
        <begin position="257"/>
        <end position="278"/>
    </location>
</feature>
<dbReference type="AlphaFoldDB" id="B4LCE3"/>
<dbReference type="Proteomes" id="UP000008792">
    <property type="component" value="Unassembled WGS sequence"/>
</dbReference>
<dbReference type="InterPro" id="IPR012858">
    <property type="entry name" value="DC_STAMP-like"/>
</dbReference>